<comment type="similarity">
    <text evidence="1">Belongs to the protein kinase superfamily. TKL Ser/Thr protein kinase family.</text>
</comment>
<dbReference type="PROSITE" id="PS00108">
    <property type="entry name" value="PROTEIN_KINASE_ST"/>
    <property type="match status" value="1"/>
</dbReference>
<dbReference type="SUPFAM" id="SSF56112">
    <property type="entry name" value="Protein kinase-like (PK-like)"/>
    <property type="match status" value="1"/>
</dbReference>
<dbReference type="Pfam" id="PF12796">
    <property type="entry name" value="Ank_2"/>
    <property type="match status" value="1"/>
</dbReference>
<name>A0A396ZRG0_APHAT</name>
<evidence type="ECO:0000259" key="3">
    <source>
        <dbReference type="PROSITE" id="PS50011"/>
    </source>
</evidence>
<dbReference type="Pfam" id="PF00069">
    <property type="entry name" value="Pkinase"/>
    <property type="match status" value="1"/>
</dbReference>
<sequence length="696" mass="75163">MKSVSPTSTRPPNGGATHDGGAVDGFGEGVVGVRVPLPHAPPTELANAPMSTGPMEQGGIWLITGISGLHSEAAQTSATLASVRGAVGGMNDTLVAVWHSAALAITGANAWTNAVMLHAGGKSAASTDDNDFNNRTGTARHEAPYMGSQAAVSYNHTELVQYLLAGGASATLSDFDSETPLHFCESVEIAQILLARGADINAKNADLRTPLDSALDDENEELVAFYEANGAVSSGIVSEESASLAQLQAMMEAQENADGHNATFMAGSTADDALGRRLRRQLGSYAHDNSGEMSTTAIGLIASVSTLVVLALLFLACRLSSRLQQRHHALLREVRRIQATRAVMERSNQTSYQFAYDNVSGVAGQVQLAHDVRFDPSFAHTRIPHHELYNLRLARPCVAKRSGTVVFQAIFNNMDIAVKQLLPSQCNSLLIVTDFMREIRLAATLEHPNIVGFIGLAWTEGASLADLSLLTEFMPNGTSKASLAAEVADALAYLHSFEPTVRTSRSNVVCLYQGGLVDVLILRFCNCQVIHRDLKSKNILLSRTWNARLNDFGYSRVTNPDDLMTMNVGTIAWIAPEVLTGGRYTEQADIYSFGVLLSELDTLQVPYIELTREYIDEHHHELSSDLHHPKVKAKAKSLSNAYIAMSVAEGRLSPSFTNLIPHELLVLARECLSHAPQNRPTAIELSYRLRSFILGV</sequence>
<dbReference type="InterPro" id="IPR008271">
    <property type="entry name" value="Ser/Thr_kinase_AS"/>
</dbReference>
<dbReference type="InterPro" id="IPR000719">
    <property type="entry name" value="Prot_kinase_dom"/>
</dbReference>
<evidence type="ECO:0000313" key="5">
    <source>
        <dbReference type="Proteomes" id="UP000266239"/>
    </source>
</evidence>
<dbReference type="GO" id="GO:0004674">
    <property type="term" value="F:protein serine/threonine kinase activity"/>
    <property type="evidence" value="ECO:0007669"/>
    <property type="project" value="TreeGrafter"/>
</dbReference>
<proteinExistence type="inferred from homology"/>
<feature type="compositionally biased region" description="Polar residues" evidence="2">
    <location>
        <begin position="1"/>
        <end position="11"/>
    </location>
</feature>
<dbReference type="AlphaFoldDB" id="A0A396ZRG0"/>
<dbReference type="InterPro" id="IPR011009">
    <property type="entry name" value="Kinase-like_dom_sf"/>
</dbReference>
<feature type="region of interest" description="Disordered" evidence="2">
    <location>
        <begin position="1"/>
        <end position="28"/>
    </location>
</feature>
<evidence type="ECO:0000256" key="2">
    <source>
        <dbReference type="SAM" id="MobiDB-lite"/>
    </source>
</evidence>
<accession>A0A396ZRG0</accession>
<dbReference type="SMART" id="SM00220">
    <property type="entry name" value="S_TKc"/>
    <property type="match status" value="1"/>
</dbReference>
<comment type="caution">
    <text evidence="4">The sequence shown here is derived from an EMBL/GenBank/DDBJ whole genome shotgun (WGS) entry which is preliminary data.</text>
</comment>
<gene>
    <name evidence="4" type="ORF">DYB25_007578</name>
</gene>
<dbReference type="PANTHER" id="PTHR44329:SF214">
    <property type="entry name" value="PROTEIN KINASE DOMAIN-CONTAINING PROTEIN"/>
    <property type="match status" value="1"/>
</dbReference>
<feature type="domain" description="Protein kinase" evidence="3">
    <location>
        <begin position="352"/>
        <end position="693"/>
    </location>
</feature>
<dbReference type="InterPro" id="IPR051681">
    <property type="entry name" value="Ser/Thr_Kinases-Pseudokinases"/>
</dbReference>
<reference evidence="4 5" key="1">
    <citation type="submission" date="2018-08" db="EMBL/GenBank/DDBJ databases">
        <title>Aphanomyces genome sequencing and annotation.</title>
        <authorList>
            <person name="Minardi D."/>
            <person name="Oidtmann B."/>
            <person name="Van Der Giezen M."/>
            <person name="Studholme D.J."/>
        </authorList>
    </citation>
    <scope>NUCLEOTIDE SEQUENCE [LARGE SCALE GENOMIC DNA]</scope>
    <source>
        <strain evidence="4 5">Yx</strain>
    </source>
</reference>
<evidence type="ECO:0000313" key="4">
    <source>
        <dbReference type="EMBL" id="RHX96723.1"/>
    </source>
</evidence>
<dbReference type="InterPro" id="IPR002110">
    <property type="entry name" value="Ankyrin_rpt"/>
</dbReference>
<dbReference type="Gene3D" id="1.25.40.20">
    <property type="entry name" value="Ankyrin repeat-containing domain"/>
    <property type="match status" value="1"/>
</dbReference>
<dbReference type="Gene3D" id="1.10.510.10">
    <property type="entry name" value="Transferase(Phosphotransferase) domain 1"/>
    <property type="match status" value="1"/>
</dbReference>
<dbReference type="Proteomes" id="UP000266239">
    <property type="component" value="Unassembled WGS sequence"/>
</dbReference>
<dbReference type="EMBL" id="QUTA01013215">
    <property type="protein sequence ID" value="RHX96723.1"/>
    <property type="molecule type" value="Genomic_DNA"/>
</dbReference>
<dbReference type="PROSITE" id="PS50011">
    <property type="entry name" value="PROTEIN_KINASE_DOM"/>
    <property type="match status" value="1"/>
</dbReference>
<dbReference type="SUPFAM" id="SSF48403">
    <property type="entry name" value="Ankyrin repeat"/>
    <property type="match status" value="1"/>
</dbReference>
<evidence type="ECO:0000256" key="1">
    <source>
        <dbReference type="ARBA" id="ARBA00005843"/>
    </source>
</evidence>
<organism evidence="4 5">
    <name type="scientific">Aphanomyces astaci</name>
    <name type="common">Crayfish plague agent</name>
    <dbReference type="NCBI Taxonomy" id="112090"/>
    <lineage>
        <taxon>Eukaryota</taxon>
        <taxon>Sar</taxon>
        <taxon>Stramenopiles</taxon>
        <taxon>Oomycota</taxon>
        <taxon>Saprolegniomycetes</taxon>
        <taxon>Saprolegniales</taxon>
        <taxon>Verrucalvaceae</taxon>
        <taxon>Aphanomyces</taxon>
    </lineage>
</organism>
<dbReference type="InterPro" id="IPR036770">
    <property type="entry name" value="Ankyrin_rpt-contain_sf"/>
</dbReference>
<protein>
    <recommendedName>
        <fullName evidence="3">Protein kinase domain-containing protein</fullName>
    </recommendedName>
</protein>
<dbReference type="GO" id="GO:0005524">
    <property type="term" value="F:ATP binding"/>
    <property type="evidence" value="ECO:0007669"/>
    <property type="project" value="InterPro"/>
</dbReference>
<dbReference type="PANTHER" id="PTHR44329">
    <property type="entry name" value="SERINE/THREONINE-PROTEIN KINASE TNNI3K-RELATED"/>
    <property type="match status" value="1"/>
</dbReference>
<dbReference type="VEuPathDB" id="FungiDB:H257_09963"/>
<dbReference type="Gene3D" id="3.30.200.20">
    <property type="entry name" value="Phosphorylase Kinase, domain 1"/>
    <property type="match status" value="1"/>
</dbReference>